<organism evidence="2 3">
    <name type="scientific">Roseovarius pacificus</name>
    <dbReference type="NCBI Taxonomy" id="337701"/>
    <lineage>
        <taxon>Bacteria</taxon>
        <taxon>Pseudomonadati</taxon>
        <taxon>Pseudomonadota</taxon>
        <taxon>Alphaproteobacteria</taxon>
        <taxon>Rhodobacterales</taxon>
        <taxon>Roseobacteraceae</taxon>
        <taxon>Roseovarius</taxon>
    </lineage>
</organism>
<dbReference type="EMBL" id="FRBR01000001">
    <property type="protein sequence ID" value="SHL18224.1"/>
    <property type="molecule type" value="Genomic_DNA"/>
</dbReference>
<feature type="transmembrane region" description="Helical" evidence="1">
    <location>
        <begin position="15"/>
        <end position="39"/>
    </location>
</feature>
<accession>A0A1M6YIP0</accession>
<dbReference type="AlphaFoldDB" id="A0A1M6YIP0"/>
<dbReference type="STRING" id="337701.SAMN05444398_101887"/>
<keyword evidence="1" id="KW-0812">Transmembrane</keyword>
<dbReference type="OrthoDB" id="7865640at2"/>
<proteinExistence type="predicted"/>
<dbReference type="Pfam" id="PF13801">
    <property type="entry name" value="Metal_resist"/>
    <property type="match status" value="1"/>
</dbReference>
<dbReference type="InterPro" id="IPR025961">
    <property type="entry name" value="Metal_resist"/>
</dbReference>
<sequence length="158" mass="17601">MGVSGNETKVGSGRWMRLILVASLALNLLVVGAVGGVLIMSGGKHPHHVPGFDRAGGPMTRALSHEDRREIGRQMRAAYRDGRPGRTAQREALDGLITALRADPFERAVVQSRMSEMRNLMRDRLELGETLLLDRLEAMSPQERAEYADRLTESNRRR</sequence>
<evidence type="ECO:0000313" key="3">
    <source>
        <dbReference type="Proteomes" id="UP000183974"/>
    </source>
</evidence>
<evidence type="ECO:0000313" key="2">
    <source>
        <dbReference type="EMBL" id="SHL18224.1"/>
    </source>
</evidence>
<keyword evidence="1" id="KW-1133">Transmembrane helix</keyword>
<name>A0A1M6YIP0_9RHOB</name>
<reference evidence="2 3" key="1">
    <citation type="submission" date="2016-11" db="EMBL/GenBank/DDBJ databases">
        <authorList>
            <person name="Jaros S."/>
            <person name="Januszkiewicz K."/>
            <person name="Wedrychowicz H."/>
        </authorList>
    </citation>
    <scope>NUCLEOTIDE SEQUENCE [LARGE SCALE GENOMIC DNA]</scope>
    <source>
        <strain evidence="2 3">DSM 29589</strain>
    </source>
</reference>
<evidence type="ECO:0000256" key="1">
    <source>
        <dbReference type="SAM" id="Phobius"/>
    </source>
</evidence>
<dbReference type="RefSeq" id="WP_073033127.1">
    <property type="nucleotide sequence ID" value="NZ_BMLR01000001.1"/>
</dbReference>
<keyword evidence="1" id="KW-0472">Membrane</keyword>
<keyword evidence="3" id="KW-1185">Reference proteome</keyword>
<dbReference type="Proteomes" id="UP000183974">
    <property type="component" value="Unassembled WGS sequence"/>
</dbReference>
<gene>
    <name evidence="2" type="ORF">SAMN05444398_101887</name>
</gene>
<protein>
    <submittedName>
        <fullName evidence="2">Uncharacterized membrane protein</fullName>
    </submittedName>
</protein>